<evidence type="ECO:0000256" key="6">
    <source>
        <dbReference type="SAM" id="Phobius"/>
    </source>
</evidence>
<sequence>MSVLSPITALVSAVVPMTWGLVLGERLGPLGSIGLVLALAAVVLVAFVPERTAVRASPRGILMAVGAGTLIGVFLVLIDAAPDDSGLLPLLANRTVNAALMFAAVGILALRGAPRTRDAAGRGLRLALLCGALDGTANALLLAGVRTGDLTVVSVLTALYPAGTIVLAALVLRERITKLQAFGLVLAFVAAALLAVD</sequence>
<proteinExistence type="inferred from homology"/>
<evidence type="ECO:0000256" key="1">
    <source>
        <dbReference type="ARBA" id="ARBA00004141"/>
    </source>
</evidence>
<keyword evidence="9" id="KW-1185">Reference proteome</keyword>
<evidence type="ECO:0000256" key="3">
    <source>
        <dbReference type="ARBA" id="ARBA00022692"/>
    </source>
</evidence>
<dbReference type="InterPro" id="IPR000620">
    <property type="entry name" value="EamA_dom"/>
</dbReference>
<dbReference type="InterPro" id="IPR050638">
    <property type="entry name" value="AA-Vitamin_Transporters"/>
</dbReference>
<evidence type="ECO:0000256" key="4">
    <source>
        <dbReference type="ARBA" id="ARBA00022989"/>
    </source>
</evidence>
<dbReference type="Proteomes" id="UP001321498">
    <property type="component" value="Chromosome"/>
</dbReference>
<feature type="transmembrane region" description="Helical" evidence="6">
    <location>
        <begin position="98"/>
        <end position="114"/>
    </location>
</feature>
<dbReference type="InterPro" id="IPR037185">
    <property type="entry name" value="EmrE-like"/>
</dbReference>
<dbReference type="SUPFAM" id="SSF103481">
    <property type="entry name" value="Multidrug resistance efflux transporter EmrE"/>
    <property type="match status" value="1"/>
</dbReference>
<feature type="transmembrane region" description="Helical" evidence="6">
    <location>
        <begin position="30"/>
        <end position="48"/>
    </location>
</feature>
<feature type="transmembrane region" description="Helical" evidence="6">
    <location>
        <begin position="179"/>
        <end position="196"/>
    </location>
</feature>
<feature type="transmembrane region" description="Helical" evidence="6">
    <location>
        <begin position="126"/>
        <end position="145"/>
    </location>
</feature>
<keyword evidence="3 6" id="KW-0812">Transmembrane</keyword>
<evidence type="ECO:0000313" key="9">
    <source>
        <dbReference type="Proteomes" id="UP001321498"/>
    </source>
</evidence>
<feature type="transmembrane region" description="Helical" evidence="6">
    <location>
        <begin position="60"/>
        <end position="78"/>
    </location>
</feature>
<dbReference type="PANTHER" id="PTHR32322:SF2">
    <property type="entry name" value="EAMA DOMAIN-CONTAINING PROTEIN"/>
    <property type="match status" value="1"/>
</dbReference>
<evidence type="ECO:0000256" key="5">
    <source>
        <dbReference type="ARBA" id="ARBA00023136"/>
    </source>
</evidence>
<dbReference type="Gene3D" id="1.10.3730.20">
    <property type="match status" value="1"/>
</dbReference>
<feature type="domain" description="EamA" evidence="7">
    <location>
        <begin position="59"/>
        <end position="194"/>
    </location>
</feature>
<feature type="transmembrane region" description="Helical" evidence="6">
    <location>
        <begin position="151"/>
        <end position="172"/>
    </location>
</feature>
<gene>
    <name evidence="8" type="ORF">GCM10025866_11350</name>
</gene>
<dbReference type="Pfam" id="PF00892">
    <property type="entry name" value="EamA"/>
    <property type="match status" value="1"/>
</dbReference>
<organism evidence="8 9">
    <name type="scientific">Naasia aerilata</name>
    <dbReference type="NCBI Taxonomy" id="1162966"/>
    <lineage>
        <taxon>Bacteria</taxon>
        <taxon>Bacillati</taxon>
        <taxon>Actinomycetota</taxon>
        <taxon>Actinomycetes</taxon>
        <taxon>Micrococcales</taxon>
        <taxon>Microbacteriaceae</taxon>
        <taxon>Naasia</taxon>
    </lineage>
</organism>
<evidence type="ECO:0000313" key="8">
    <source>
        <dbReference type="EMBL" id="BDZ45226.1"/>
    </source>
</evidence>
<reference evidence="9" key="1">
    <citation type="journal article" date="2019" name="Int. J. Syst. Evol. Microbiol.">
        <title>The Global Catalogue of Microorganisms (GCM) 10K type strain sequencing project: providing services to taxonomists for standard genome sequencing and annotation.</title>
        <authorList>
            <consortium name="The Broad Institute Genomics Platform"/>
            <consortium name="The Broad Institute Genome Sequencing Center for Infectious Disease"/>
            <person name="Wu L."/>
            <person name="Ma J."/>
        </authorList>
    </citation>
    <scope>NUCLEOTIDE SEQUENCE [LARGE SCALE GENOMIC DNA]</scope>
    <source>
        <strain evidence="9">NBRC 108725</strain>
    </source>
</reference>
<keyword evidence="5 6" id="KW-0472">Membrane</keyword>
<keyword evidence="4 6" id="KW-1133">Transmembrane helix</keyword>
<dbReference type="PANTHER" id="PTHR32322">
    <property type="entry name" value="INNER MEMBRANE TRANSPORTER"/>
    <property type="match status" value="1"/>
</dbReference>
<comment type="subcellular location">
    <subcellularLocation>
        <location evidence="1">Membrane</location>
        <topology evidence="1">Multi-pass membrane protein</topology>
    </subcellularLocation>
</comment>
<comment type="similarity">
    <text evidence="2">Belongs to the EamA transporter family.</text>
</comment>
<evidence type="ECO:0000259" key="7">
    <source>
        <dbReference type="Pfam" id="PF00892"/>
    </source>
</evidence>
<dbReference type="RefSeq" id="WP_286278608.1">
    <property type="nucleotide sequence ID" value="NZ_AP027731.1"/>
</dbReference>
<protein>
    <recommendedName>
        <fullName evidence="7">EamA domain-containing protein</fullName>
    </recommendedName>
</protein>
<name>A0ABN6XNI0_9MICO</name>
<evidence type="ECO:0000256" key="2">
    <source>
        <dbReference type="ARBA" id="ARBA00007362"/>
    </source>
</evidence>
<dbReference type="EMBL" id="AP027731">
    <property type="protein sequence ID" value="BDZ45226.1"/>
    <property type="molecule type" value="Genomic_DNA"/>
</dbReference>
<accession>A0ABN6XNI0</accession>